<dbReference type="InterPro" id="IPR000845">
    <property type="entry name" value="Nucleoside_phosphorylase_d"/>
</dbReference>
<dbReference type="SUPFAM" id="SSF53167">
    <property type="entry name" value="Purine and uridine phosphorylases"/>
    <property type="match status" value="1"/>
</dbReference>
<dbReference type="EMBL" id="NPCC01000026">
    <property type="protein sequence ID" value="PAE87885.1"/>
    <property type="molecule type" value="Genomic_DNA"/>
</dbReference>
<keyword evidence="1 4" id="KW-0378">Hydrolase</keyword>
<dbReference type="GO" id="GO:0005829">
    <property type="term" value="C:cytosol"/>
    <property type="evidence" value="ECO:0007669"/>
    <property type="project" value="TreeGrafter"/>
</dbReference>
<feature type="domain" description="Nucleoside phosphorylase" evidence="3">
    <location>
        <begin position="41"/>
        <end position="219"/>
    </location>
</feature>
<dbReference type="UniPathway" id="UPA00079"/>
<comment type="catalytic activity">
    <reaction evidence="1">
        <text>futalosine + H2O = dehypoxanthine futalosine + hypoxanthine</text>
        <dbReference type="Rhea" id="RHEA:25904"/>
        <dbReference type="ChEBI" id="CHEBI:15377"/>
        <dbReference type="ChEBI" id="CHEBI:17368"/>
        <dbReference type="ChEBI" id="CHEBI:58863"/>
        <dbReference type="ChEBI" id="CHEBI:58864"/>
        <dbReference type="EC" id="3.2.2.26"/>
    </reaction>
</comment>
<accession>A0A268NXZ2</accession>
<dbReference type="AlphaFoldDB" id="A0A268NXZ2"/>
<dbReference type="NCBIfam" id="TIGR03664">
    <property type="entry name" value="fut_nucase"/>
    <property type="match status" value="1"/>
</dbReference>
<evidence type="ECO:0000259" key="3">
    <source>
        <dbReference type="Pfam" id="PF01048"/>
    </source>
</evidence>
<protein>
    <recommendedName>
        <fullName evidence="1 2">Futalosine hydrolase</fullName>
        <shortName evidence="1">FL hydrolase</shortName>
        <ecNumber evidence="1 2">3.2.2.26</ecNumber>
    </recommendedName>
    <alternativeName>
        <fullName evidence="1">Futalosine nucleosidase</fullName>
    </alternativeName>
    <alternativeName>
        <fullName evidence="1">Menaquinone biosynthetic enzyme MqnB</fullName>
    </alternativeName>
</protein>
<dbReference type="CDD" id="cd17766">
    <property type="entry name" value="futalosine_nucleosidase_MqnB"/>
    <property type="match status" value="1"/>
</dbReference>
<dbReference type="Proteomes" id="UP000216207">
    <property type="component" value="Unassembled WGS sequence"/>
</dbReference>
<dbReference type="EC" id="3.2.2.26" evidence="1 2"/>
<evidence type="ECO:0000256" key="1">
    <source>
        <dbReference type="HAMAP-Rule" id="MF_00991"/>
    </source>
</evidence>
<dbReference type="Gene3D" id="3.40.50.1580">
    <property type="entry name" value="Nucleoside phosphorylase domain"/>
    <property type="match status" value="1"/>
</dbReference>
<gene>
    <name evidence="1" type="primary">mqnB</name>
    <name evidence="4" type="ORF">CHH72_15995</name>
</gene>
<organism evidence="4 5">
    <name type="scientific">Shouchella clausii</name>
    <name type="common">Alkalihalobacillus clausii</name>
    <dbReference type="NCBI Taxonomy" id="79880"/>
    <lineage>
        <taxon>Bacteria</taxon>
        <taxon>Bacillati</taxon>
        <taxon>Bacillota</taxon>
        <taxon>Bacilli</taxon>
        <taxon>Bacillales</taxon>
        <taxon>Bacillaceae</taxon>
        <taxon>Shouchella</taxon>
    </lineage>
</organism>
<dbReference type="InterPro" id="IPR019963">
    <property type="entry name" value="FL_hydrolase_MqnB"/>
</dbReference>
<comment type="caution">
    <text evidence="4">The sequence shown here is derived from an EMBL/GenBank/DDBJ whole genome shotgun (WGS) entry which is preliminary data.</text>
</comment>
<reference evidence="4 5" key="1">
    <citation type="submission" date="2017-07" db="EMBL/GenBank/DDBJ databases">
        <title>Isolation and whole genome analysis of endospore-forming bacteria from heroin.</title>
        <authorList>
            <person name="Kalinowski J."/>
            <person name="Ahrens B."/>
            <person name="Al-Dilaimi A."/>
            <person name="Winkler A."/>
            <person name="Wibberg D."/>
            <person name="Schleenbecker U."/>
            <person name="Ruckert C."/>
            <person name="Wolfel R."/>
            <person name="Grass G."/>
        </authorList>
    </citation>
    <scope>NUCLEOTIDE SEQUENCE [LARGE SCALE GENOMIC DNA]</scope>
    <source>
        <strain evidence="4 5">7539</strain>
    </source>
</reference>
<dbReference type="GO" id="GO:0009116">
    <property type="term" value="P:nucleoside metabolic process"/>
    <property type="evidence" value="ECO:0007669"/>
    <property type="project" value="InterPro"/>
</dbReference>
<evidence type="ECO:0000313" key="5">
    <source>
        <dbReference type="Proteomes" id="UP000216207"/>
    </source>
</evidence>
<dbReference type="HAMAP" id="MF_00991">
    <property type="entry name" value="MqnB"/>
    <property type="match status" value="1"/>
</dbReference>
<evidence type="ECO:0000256" key="2">
    <source>
        <dbReference type="NCBIfam" id="TIGR03664"/>
    </source>
</evidence>
<sequence length="232" mass="24092">MVGKDCWRVVDRKPILIVVSVEPEKQAVLQGLGNSSAYEVLVGGVGMAQAAARTARQLAQKHYQGTINMGIAGGFPGKAANGTVAVATSIIAPEIGAESPEGFLTIDALGFGTQTLPAVANDSYIGKLQEAVSVATGTILSVMTVTGTEATLNVRQSYGKDVVAEAMEGFGVASAAAEFGLPFAEVRSISNQVGIRDKASWEFASAFSSLTKAAEKLKEVEQLGDCLFTMSK</sequence>
<dbReference type="GO" id="GO:0008930">
    <property type="term" value="F:methylthioadenosine nucleosidase activity"/>
    <property type="evidence" value="ECO:0007669"/>
    <property type="project" value="TreeGrafter"/>
</dbReference>
<dbReference type="InterPro" id="IPR035994">
    <property type="entry name" value="Nucleoside_phosphorylase_sf"/>
</dbReference>
<dbReference type="GO" id="GO:0008782">
    <property type="term" value="F:adenosylhomocysteine nucleosidase activity"/>
    <property type="evidence" value="ECO:0007669"/>
    <property type="project" value="TreeGrafter"/>
</dbReference>
<dbReference type="Pfam" id="PF01048">
    <property type="entry name" value="PNP_UDP_1"/>
    <property type="match status" value="1"/>
</dbReference>
<proteinExistence type="inferred from homology"/>
<dbReference type="GO" id="GO:0009234">
    <property type="term" value="P:menaquinone biosynthetic process"/>
    <property type="evidence" value="ECO:0007669"/>
    <property type="project" value="UniProtKB-UniRule"/>
</dbReference>
<evidence type="ECO:0000313" key="4">
    <source>
        <dbReference type="EMBL" id="PAE87885.1"/>
    </source>
</evidence>
<dbReference type="PANTHER" id="PTHR46832">
    <property type="entry name" value="5'-METHYLTHIOADENOSINE/S-ADENOSYLHOMOCYSTEINE NUCLEOSIDASE"/>
    <property type="match status" value="1"/>
</dbReference>
<keyword evidence="1" id="KW-0474">Menaquinone biosynthesis</keyword>
<dbReference type="NCBIfam" id="NF006087">
    <property type="entry name" value="PRK08236.1"/>
    <property type="match status" value="1"/>
</dbReference>
<comment type="pathway">
    <text evidence="1">Quinol/quinone metabolism; menaquinone biosynthesis.</text>
</comment>
<comment type="similarity">
    <text evidence="1">Belongs to the PNP/UDP phosphorylase family. Futalosine hydrolase subfamily.</text>
</comment>
<name>A0A268NXZ2_SHOCL</name>
<comment type="function">
    <text evidence="1">Catalyzes the hydrolysis of futalosine (FL) to dehypoxanthine futalosine (DHFL) and hypoxanthine, a step in the biosynthesis of menaquinone (MK, vitamin K2).</text>
</comment>
<dbReference type="GO" id="GO:0019284">
    <property type="term" value="P:L-methionine salvage from S-adenosylmethionine"/>
    <property type="evidence" value="ECO:0007669"/>
    <property type="project" value="TreeGrafter"/>
</dbReference>
<dbReference type="PANTHER" id="PTHR46832:SF2">
    <property type="entry name" value="FUTALOSINE HYDROLASE"/>
    <property type="match status" value="1"/>
</dbReference>